<keyword evidence="7 10" id="KW-0238">DNA-binding</keyword>
<evidence type="ECO:0000313" key="11">
    <source>
        <dbReference type="EMBL" id="HIS93394.1"/>
    </source>
</evidence>
<evidence type="ECO:0000256" key="5">
    <source>
        <dbReference type="ARBA" id="ARBA00022842"/>
    </source>
</evidence>
<evidence type="ECO:0000256" key="1">
    <source>
        <dbReference type="ARBA" id="ARBA00022722"/>
    </source>
</evidence>
<dbReference type="GO" id="GO:0046872">
    <property type="term" value="F:metal ion binding"/>
    <property type="evidence" value="ECO:0007669"/>
    <property type="project" value="UniProtKB-UniRule"/>
</dbReference>
<comment type="similarity">
    <text evidence="10">Belongs to the CRISPR-associated endonuclease Cas1 family.</text>
</comment>
<evidence type="ECO:0000256" key="4">
    <source>
        <dbReference type="ARBA" id="ARBA00022801"/>
    </source>
</evidence>
<proteinExistence type="inferred from homology"/>
<dbReference type="NCBIfam" id="TIGR00287">
    <property type="entry name" value="cas1"/>
    <property type="match status" value="1"/>
</dbReference>
<dbReference type="InterPro" id="IPR002729">
    <property type="entry name" value="CRISPR-assoc_Cas1"/>
</dbReference>
<dbReference type="InterPro" id="IPR042206">
    <property type="entry name" value="CRISPR-assoc_Cas1_C"/>
</dbReference>
<keyword evidence="4 10" id="KW-0378">Hydrolase</keyword>
<keyword evidence="2 10" id="KW-0479">Metal-binding</keyword>
<dbReference type="InterPro" id="IPR050646">
    <property type="entry name" value="Cas1"/>
</dbReference>
<dbReference type="Proteomes" id="UP000824140">
    <property type="component" value="Unassembled WGS sequence"/>
</dbReference>
<keyword evidence="5 10" id="KW-0460">Magnesium</keyword>
<evidence type="ECO:0000256" key="8">
    <source>
        <dbReference type="ARBA" id="ARBA00023211"/>
    </source>
</evidence>
<keyword evidence="6 10" id="KW-0051">Antiviral defense</keyword>
<dbReference type="GO" id="GO:0043571">
    <property type="term" value="P:maintenance of CRISPR repeat elements"/>
    <property type="evidence" value="ECO:0007669"/>
    <property type="project" value="UniProtKB-UniRule"/>
</dbReference>
<evidence type="ECO:0000256" key="6">
    <source>
        <dbReference type="ARBA" id="ARBA00023118"/>
    </source>
</evidence>
<name>A0A9D1G1J5_9FIRM</name>
<dbReference type="InterPro" id="IPR019856">
    <property type="entry name" value="CRISPR-assoc_Cas1_DVULG"/>
</dbReference>
<comment type="subunit">
    <text evidence="9 10">Homodimer, forms a heterotetramer with a Cas2 homodimer.</text>
</comment>
<dbReference type="HAMAP" id="MF_01470">
    <property type="entry name" value="Cas1"/>
    <property type="match status" value="1"/>
</dbReference>
<comment type="caution">
    <text evidence="11">The sequence shown here is derived from an EMBL/GenBank/DDBJ whole genome shotgun (WGS) entry which is preliminary data.</text>
</comment>
<organism evidence="11 12">
    <name type="scientific">Candidatus Alectryocaccomicrobium excrementavium</name>
    <dbReference type="NCBI Taxonomy" id="2840668"/>
    <lineage>
        <taxon>Bacteria</taxon>
        <taxon>Bacillati</taxon>
        <taxon>Bacillota</taxon>
        <taxon>Clostridia</taxon>
        <taxon>Candidatus Alectryocaccomicrobium</taxon>
    </lineage>
</organism>
<comment type="function">
    <text evidence="10">CRISPR (clustered regularly interspaced short palindromic repeat), is an adaptive immune system that provides protection against mobile genetic elements (viruses, transposable elements and conjugative plasmids). CRISPR clusters contain spacers, sequences complementary to antecedent mobile elements, and target invading nucleic acids. CRISPR clusters are transcribed and processed into CRISPR RNA (crRNA). Acts as a dsDNA endonuclease. Involved in the integration of spacer DNA into the CRISPR cassette.</text>
</comment>
<feature type="binding site" evidence="10">
    <location>
        <position position="234"/>
    </location>
    <ligand>
        <name>Mn(2+)</name>
        <dbReference type="ChEBI" id="CHEBI:29035"/>
    </ligand>
</feature>
<reference evidence="11" key="2">
    <citation type="journal article" date="2021" name="PeerJ">
        <title>Extensive microbial diversity within the chicken gut microbiome revealed by metagenomics and culture.</title>
        <authorList>
            <person name="Gilroy R."/>
            <person name="Ravi A."/>
            <person name="Getino M."/>
            <person name="Pursley I."/>
            <person name="Horton D.L."/>
            <person name="Alikhan N.F."/>
            <person name="Baker D."/>
            <person name="Gharbi K."/>
            <person name="Hall N."/>
            <person name="Watson M."/>
            <person name="Adriaenssens E.M."/>
            <person name="Foster-Nyarko E."/>
            <person name="Jarju S."/>
            <person name="Secka A."/>
            <person name="Antonio M."/>
            <person name="Oren A."/>
            <person name="Chaudhuri R.R."/>
            <person name="La Ragione R."/>
            <person name="Hildebrand F."/>
            <person name="Pallen M.J."/>
        </authorList>
    </citation>
    <scope>NUCLEOTIDE SEQUENCE</scope>
    <source>
        <strain evidence="11">13766</strain>
    </source>
</reference>
<dbReference type="GO" id="GO:0004520">
    <property type="term" value="F:DNA endonuclease activity"/>
    <property type="evidence" value="ECO:0007669"/>
    <property type="project" value="InterPro"/>
</dbReference>
<dbReference type="PANTHER" id="PTHR34353:SF2">
    <property type="entry name" value="CRISPR-ASSOCIATED ENDONUCLEASE CAS1 1"/>
    <property type="match status" value="1"/>
</dbReference>
<evidence type="ECO:0000256" key="7">
    <source>
        <dbReference type="ARBA" id="ARBA00023125"/>
    </source>
</evidence>
<dbReference type="NCBIfam" id="TIGR03640">
    <property type="entry name" value="cas1_DVULG"/>
    <property type="match status" value="1"/>
</dbReference>
<comment type="cofactor">
    <cofactor evidence="10">
        <name>Mg(2+)</name>
        <dbReference type="ChEBI" id="CHEBI:18420"/>
    </cofactor>
    <cofactor evidence="10">
        <name>Mn(2+)</name>
        <dbReference type="ChEBI" id="CHEBI:29035"/>
    </cofactor>
</comment>
<evidence type="ECO:0000256" key="10">
    <source>
        <dbReference type="HAMAP-Rule" id="MF_01470"/>
    </source>
</evidence>
<evidence type="ECO:0000313" key="12">
    <source>
        <dbReference type="Proteomes" id="UP000824140"/>
    </source>
</evidence>
<dbReference type="InterPro" id="IPR042211">
    <property type="entry name" value="CRISPR-assoc_Cas1_N"/>
</dbReference>
<keyword evidence="1 10" id="KW-0540">Nuclease</keyword>
<dbReference type="Gene3D" id="3.100.10.20">
    <property type="entry name" value="CRISPR-associated endonuclease Cas1, N-terminal domain"/>
    <property type="match status" value="1"/>
</dbReference>
<feature type="binding site" evidence="10">
    <location>
        <position position="249"/>
    </location>
    <ligand>
        <name>Mn(2+)</name>
        <dbReference type="ChEBI" id="CHEBI:29035"/>
    </ligand>
</feature>
<keyword evidence="8 10" id="KW-0464">Manganese</keyword>
<dbReference type="EMBL" id="DVJN01000196">
    <property type="protein sequence ID" value="HIS93394.1"/>
    <property type="molecule type" value="Genomic_DNA"/>
</dbReference>
<dbReference type="PANTHER" id="PTHR34353">
    <property type="entry name" value="CRISPR-ASSOCIATED ENDONUCLEASE CAS1 1"/>
    <property type="match status" value="1"/>
</dbReference>
<dbReference type="Gene3D" id="1.20.120.920">
    <property type="entry name" value="CRISPR-associated endonuclease Cas1, C-terminal domain"/>
    <property type="match status" value="1"/>
</dbReference>
<evidence type="ECO:0000256" key="9">
    <source>
        <dbReference type="ARBA" id="ARBA00038592"/>
    </source>
</evidence>
<accession>A0A9D1G1J5</accession>
<dbReference type="GO" id="GO:0003677">
    <property type="term" value="F:DNA binding"/>
    <property type="evidence" value="ECO:0007669"/>
    <property type="project" value="UniProtKB-KW"/>
</dbReference>
<dbReference type="EC" id="3.1.-.-" evidence="10"/>
<dbReference type="GO" id="GO:0051607">
    <property type="term" value="P:defense response to virus"/>
    <property type="evidence" value="ECO:0007669"/>
    <property type="project" value="UniProtKB-UniRule"/>
</dbReference>
<feature type="binding site" evidence="10">
    <location>
        <position position="166"/>
    </location>
    <ligand>
        <name>Mn(2+)</name>
        <dbReference type="ChEBI" id="CHEBI:29035"/>
    </ligand>
</feature>
<dbReference type="GO" id="GO:0016787">
    <property type="term" value="F:hydrolase activity"/>
    <property type="evidence" value="ECO:0007669"/>
    <property type="project" value="UniProtKB-KW"/>
</dbReference>
<evidence type="ECO:0000256" key="3">
    <source>
        <dbReference type="ARBA" id="ARBA00022759"/>
    </source>
</evidence>
<sequence>MKKLLNTLYVLTPESYLYHRNENICVKVGGEEKVSIPALTLENIVCFGVNTVSTPLIGFCGEKGIALTFLSGNGRFLGRVTGPVSGNVLLRTAQYASTGRRDFVDTLVRDLLYAKLRNSKEVLLRAARGNLPENDVVRLKEGAQRLSALARQLADCSEVDSMRGVEGAAASEYFSCFDCMLRTPAHGFALEGRSRRPPKNEVNAALSFTYTLLASEMRSALESVGLDPAVGYLHALRPGRASFALDMMEELRAALCDRFVISLFNLGQLSLSDFEADGEAVYLDERGRKTLLTSWQKRKGETIVHPFLQEKIPIGLIPYAQAMLFARVLRGDLDRYPPFVWR</sequence>
<protein>
    <recommendedName>
        <fullName evidence="10">CRISPR-associated endonuclease Cas1</fullName>
        <ecNumber evidence="10">3.1.-.-</ecNumber>
    </recommendedName>
</protein>
<evidence type="ECO:0000256" key="2">
    <source>
        <dbReference type="ARBA" id="ARBA00022723"/>
    </source>
</evidence>
<dbReference type="Pfam" id="PF01867">
    <property type="entry name" value="Cas_Cas1"/>
    <property type="match status" value="1"/>
</dbReference>
<keyword evidence="3 10" id="KW-0255">Endonuclease</keyword>
<reference evidence="11" key="1">
    <citation type="submission" date="2020-10" db="EMBL/GenBank/DDBJ databases">
        <authorList>
            <person name="Gilroy R."/>
        </authorList>
    </citation>
    <scope>NUCLEOTIDE SEQUENCE</scope>
    <source>
        <strain evidence="11">13766</strain>
    </source>
</reference>
<gene>
    <name evidence="11" type="primary">cas1c</name>
    <name evidence="10" type="synonym">cas1</name>
    <name evidence="11" type="ORF">IAA84_10295</name>
</gene>
<dbReference type="AlphaFoldDB" id="A0A9D1G1J5"/>